<dbReference type="PROSITE" id="PS00138">
    <property type="entry name" value="SUBTILASE_SER"/>
    <property type="match status" value="1"/>
</dbReference>
<evidence type="ECO:0000256" key="7">
    <source>
        <dbReference type="ARBA" id="ARBA00030238"/>
    </source>
</evidence>
<evidence type="ECO:0000256" key="2">
    <source>
        <dbReference type="ARBA" id="ARBA00011073"/>
    </source>
</evidence>
<protein>
    <recommendedName>
        <fullName evidence="3">alpha-amylase</fullName>
        <ecNumber evidence="3">3.2.1.1</ecNumber>
    </recommendedName>
    <alternativeName>
        <fullName evidence="7">1,4-alpha-D-glucan glucanohydrolase</fullName>
    </alternativeName>
</protein>
<dbReference type="InterPro" id="IPR013783">
    <property type="entry name" value="Ig-like_fold"/>
</dbReference>
<evidence type="ECO:0000256" key="10">
    <source>
        <dbReference type="SAM" id="SignalP"/>
    </source>
</evidence>
<dbReference type="Gene3D" id="2.60.40.1120">
    <property type="entry name" value="Carboxypeptidase-like, regulatory domain"/>
    <property type="match status" value="3"/>
</dbReference>
<dbReference type="EC" id="3.2.1.1" evidence="3"/>
<dbReference type="InterPro" id="IPR036852">
    <property type="entry name" value="Peptidase_S8/S53_dom_sf"/>
</dbReference>
<dbReference type="PANTHER" id="PTHR43806">
    <property type="entry name" value="PEPTIDASE S8"/>
    <property type="match status" value="1"/>
</dbReference>
<dbReference type="InterPro" id="IPR024361">
    <property type="entry name" value="BACON"/>
</dbReference>
<dbReference type="GO" id="GO:0005975">
    <property type="term" value="P:carbohydrate metabolic process"/>
    <property type="evidence" value="ECO:0007669"/>
    <property type="project" value="UniProtKB-ARBA"/>
</dbReference>
<evidence type="ECO:0000256" key="9">
    <source>
        <dbReference type="SAM" id="MobiDB-lite"/>
    </source>
</evidence>
<evidence type="ECO:0000256" key="8">
    <source>
        <dbReference type="PROSITE-ProRule" id="PRU01240"/>
    </source>
</evidence>
<dbReference type="InterPro" id="IPR015500">
    <property type="entry name" value="Peptidase_S8_subtilisin-rel"/>
</dbReference>
<feature type="region of interest" description="Disordered" evidence="9">
    <location>
        <begin position="140"/>
        <end position="167"/>
    </location>
</feature>
<feature type="compositionally biased region" description="Low complexity" evidence="9">
    <location>
        <begin position="152"/>
        <end position="167"/>
    </location>
</feature>
<feature type="signal peptide" evidence="10">
    <location>
        <begin position="1"/>
        <end position="30"/>
    </location>
</feature>
<dbReference type="SUPFAM" id="SSF49464">
    <property type="entry name" value="Carboxypeptidase regulatory domain-like"/>
    <property type="match status" value="2"/>
</dbReference>
<dbReference type="InterPro" id="IPR008979">
    <property type="entry name" value="Galactose-bd-like_sf"/>
</dbReference>
<keyword evidence="4 8" id="KW-0645">Protease</keyword>
<evidence type="ECO:0000256" key="1">
    <source>
        <dbReference type="ARBA" id="ARBA00000548"/>
    </source>
</evidence>
<dbReference type="GO" id="GO:0030246">
    <property type="term" value="F:carbohydrate binding"/>
    <property type="evidence" value="ECO:0007669"/>
    <property type="project" value="InterPro"/>
</dbReference>
<feature type="active site" description="Charge relay system" evidence="8">
    <location>
        <position position="416"/>
    </location>
</feature>
<feature type="domain" description="BACON" evidence="13">
    <location>
        <begin position="927"/>
        <end position="998"/>
    </location>
</feature>
<dbReference type="InterPro" id="IPR021720">
    <property type="entry name" value="Malectin_dom"/>
</dbReference>
<dbReference type="OrthoDB" id="9813435at2"/>
<evidence type="ECO:0000259" key="12">
    <source>
        <dbReference type="Pfam" id="PF11721"/>
    </source>
</evidence>
<keyword evidence="10" id="KW-0732">Signal</keyword>
<dbReference type="STRING" id="504805.SAMN05421505_106142"/>
<evidence type="ECO:0000256" key="3">
    <source>
        <dbReference type="ARBA" id="ARBA00012595"/>
    </source>
</evidence>
<dbReference type="InterPro" id="IPR000209">
    <property type="entry name" value="Peptidase_S8/S53_dom"/>
</dbReference>
<dbReference type="SUPFAM" id="SSF49785">
    <property type="entry name" value="Galactose-binding domain-like"/>
    <property type="match status" value="1"/>
</dbReference>
<dbReference type="InterPro" id="IPR023828">
    <property type="entry name" value="Peptidase_S8_Ser-AS"/>
</dbReference>
<gene>
    <name evidence="14" type="ORF">SAMN05421505_106142</name>
</gene>
<dbReference type="SUPFAM" id="SSF49452">
    <property type="entry name" value="Starch-binding domain-like"/>
    <property type="match status" value="1"/>
</dbReference>
<feature type="active site" description="Charge relay system" evidence="8">
    <location>
        <position position="203"/>
    </location>
</feature>
<feature type="domain" description="Peptidase S8/S53" evidence="11">
    <location>
        <begin position="194"/>
        <end position="454"/>
    </location>
</feature>
<proteinExistence type="inferred from homology"/>
<dbReference type="RefSeq" id="WP_093169818.1">
    <property type="nucleotide sequence ID" value="NZ_FNCN01000006.1"/>
</dbReference>
<dbReference type="Pfam" id="PF11721">
    <property type="entry name" value="Malectin"/>
    <property type="match status" value="1"/>
</dbReference>
<dbReference type="GO" id="GO:0006508">
    <property type="term" value="P:proteolysis"/>
    <property type="evidence" value="ECO:0007669"/>
    <property type="project" value="UniProtKB-KW"/>
</dbReference>
<comment type="catalytic activity">
    <reaction evidence="1">
        <text>Endohydrolysis of (1-&gt;4)-alpha-D-glucosidic linkages in polysaccharides containing three or more (1-&gt;4)-alpha-linked D-glucose units.</text>
        <dbReference type="EC" id="3.2.1.1"/>
    </reaction>
</comment>
<dbReference type="Proteomes" id="UP000198923">
    <property type="component" value="Unassembled WGS sequence"/>
</dbReference>
<dbReference type="PANTHER" id="PTHR43806:SF67">
    <property type="entry name" value="EGF-LIKE DOMAIN-CONTAINING PROTEIN"/>
    <property type="match status" value="1"/>
</dbReference>
<comment type="similarity">
    <text evidence="2 8">Belongs to the peptidase S8 family.</text>
</comment>
<dbReference type="Pfam" id="PF00082">
    <property type="entry name" value="Peptidase_S8"/>
    <property type="match status" value="1"/>
</dbReference>
<dbReference type="Gene3D" id="2.60.40.10">
    <property type="entry name" value="Immunoglobulins"/>
    <property type="match status" value="1"/>
</dbReference>
<dbReference type="SUPFAM" id="SSF52743">
    <property type="entry name" value="Subtilisin-like"/>
    <property type="match status" value="1"/>
</dbReference>
<feature type="chain" id="PRO_5011764159" description="alpha-amylase" evidence="10">
    <location>
        <begin position="31"/>
        <end position="1188"/>
    </location>
</feature>
<dbReference type="GO" id="GO:0004556">
    <property type="term" value="F:alpha-amylase activity"/>
    <property type="evidence" value="ECO:0007669"/>
    <property type="project" value="UniProtKB-EC"/>
</dbReference>
<feature type="domain" description="Malectin" evidence="12">
    <location>
        <begin position="1030"/>
        <end position="1174"/>
    </location>
</feature>
<evidence type="ECO:0000313" key="14">
    <source>
        <dbReference type="EMBL" id="SDG65503.1"/>
    </source>
</evidence>
<dbReference type="Pfam" id="PF13620">
    <property type="entry name" value="CarboxypepD_reg"/>
    <property type="match status" value="2"/>
</dbReference>
<evidence type="ECO:0000259" key="13">
    <source>
        <dbReference type="Pfam" id="PF19190"/>
    </source>
</evidence>
<feature type="active site" description="Charge relay system" evidence="8">
    <location>
        <position position="250"/>
    </location>
</feature>
<keyword evidence="15" id="KW-1185">Reference proteome</keyword>
<keyword evidence="6 8" id="KW-0720">Serine protease</keyword>
<evidence type="ECO:0000256" key="4">
    <source>
        <dbReference type="ARBA" id="ARBA00022670"/>
    </source>
</evidence>
<dbReference type="InterPro" id="IPR008969">
    <property type="entry name" value="CarboxyPept-like_regulatory"/>
</dbReference>
<dbReference type="AlphaFoldDB" id="A0A1G7W0P3"/>
<dbReference type="Gene3D" id="2.60.120.430">
    <property type="entry name" value="Galactose-binding lectin"/>
    <property type="match status" value="1"/>
</dbReference>
<dbReference type="Pfam" id="PF19190">
    <property type="entry name" value="BACON_2"/>
    <property type="match status" value="1"/>
</dbReference>
<keyword evidence="5 8" id="KW-0378">Hydrolase</keyword>
<keyword evidence="14" id="KW-0121">Carboxypeptidase</keyword>
<evidence type="ECO:0000313" key="15">
    <source>
        <dbReference type="Proteomes" id="UP000198923"/>
    </source>
</evidence>
<dbReference type="PRINTS" id="PR00723">
    <property type="entry name" value="SUBTILISIN"/>
</dbReference>
<dbReference type="EMBL" id="FNCN01000006">
    <property type="protein sequence ID" value="SDG65503.1"/>
    <property type="molecule type" value="Genomic_DNA"/>
</dbReference>
<name>A0A1G7W0P3_9ACTN</name>
<dbReference type="GO" id="GO:0004252">
    <property type="term" value="F:serine-type endopeptidase activity"/>
    <property type="evidence" value="ECO:0007669"/>
    <property type="project" value="UniProtKB-UniRule"/>
</dbReference>
<evidence type="ECO:0000256" key="5">
    <source>
        <dbReference type="ARBA" id="ARBA00022801"/>
    </source>
</evidence>
<evidence type="ECO:0000259" key="11">
    <source>
        <dbReference type="Pfam" id="PF00082"/>
    </source>
</evidence>
<evidence type="ECO:0000256" key="6">
    <source>
        <dbReference type="ARBA" id="ARBA00022825"/>
    </source>
</evidence>
<dbReference type="GO" id="GO:0004180">
    <property type="term" value="F:carboxypeptidase activity"/>
    <property type="evidence" value="ECO:0007669"/>
    <property type="project" value="UniProtKB-KW"/>
</dbReference>
<sequence length="1188" mass="123557">MSRSPRPRRSVLLGALTALAFLIPTGTAQAAAPEPAPGKVDTGLFAKLKTGRTSFLVALKEGADLSAAAKVTGKADKAAEVFRAKTAYAETSQKGLRALLTSRKAEFTPFWIANAVKVVGDADLAAEIAKLPEVQRIEPDGVVPVPEPPKSGGTAAKGTKGTKGVTKPKAAGAVEWNVDRVGAPKVWQEFGTRGEGIVVANVDTGVQYDHPALAAQYRGKKADGTVDHNYNWYDYSGLCPGGTPCDLNGHGTHSMGTMVGESVGVAPGATWISVNACLGGCSHSSLLSAGQWLLAPTDLKGQNPRPDLAPHVVNNSWTVTEINAWYKPVIDTWTAAGIFPVFASGNANATCNTAGSPGADVDAYSVGAFDINNAIANFSKRGAGEKGEIKPNIAAPGVDIRSALPGNGYGLKSGTSMASPHVAATVALLWAAAPALKRDVAATRELLDRTAVDVDDRSCGGTAAKNNVWGEGRLDAHRALTDAPTGRVGGLSGTVTSGTSGTSGGSPVAQVALTVAGPLNRKLVTGKDGTYSLPHLKVGTYRVTARGLGYGEATATVTVSDGRTARHDIALTALPTHPVSGTVTIDGGPEAGVTIGVAGTETTVVTDAAGRYSLPMPAGDHTLEATPPRTRCAGATAETVTVNAATTKDIAMPRRTDAFGYSCVVGKEPYVPGTRKVDFTQVPVPSVALPFPVMHYGKTYTGVRVSRGGWLSFLDDWGSQENRQVPMYSPTNAAIYPFWDDIAVEGASGVYTATVGTAPRRSFVVEWRDVTFVQDRSVKISFAAVLGEDGSIGFRYRGVSGVLSSGDSATIGIEDHGGLDGFQYSYNRPSLTDGQSITFTAGRHGVLAGTVTDTNDGRPLAGATVKIGDGETSTTAEDGTFVAQVPVGDHQVTVSKEHYGPVTQPVTVAAGTRTAMDASLITGRVSASVSELDLVMPAESSRTDTVILTNLGGSATSYTLALEPAQSWLSATPATGDIAPGASVTVTVTARSTGTGPGIVRAGKLLVRSASGRDPQIAIPVTMVVPKLRIALDAGGTREVVDSTGEQWAADRAYTAGGHGYAGTRTRVSTTGRTIKGTADQELFRRGRESMSEYRFDNLPQGVYTVELGFAETRNMRPERRVVDVYVEDELAVPALDLAQEVGVRAATIRQYTVKVIDGQLNVTFLARSGSPLVNSIRVSERPDKAAP</sequence>
<organism evidence="14 15">
    <name type="scientific">Sinosporangium album</name>
    <dbReference type="NCBI Taxonomy" id="504805"/>
    <lineage>
        <taxon>Bacteria</taxon>
        <taxon>Bacillati</taxon>
        <taxon>Actinomycetota</taxon>
        <taxon>Actinomycetes</taxon>
        <taxon>Streptosporangiales</taxon>
        <taxon>Streptosporangiaceae</taxon>
        <taxon>Sinosporangium</taxon>
    </lineage>
</organism>
<reference evidence="14 15" key="1">
    <citation type="submission" date="2016-10" db="EMBL/GenBank/DDBJ databases">
        <authorList>
            <person name="de Groot N.N."/>
        </authorList>
    </citation>
    <scope>NUCLEOTIDE SEQUENCE [LARGE SCALE GENOMIC DNA]</scope>
    <source>
        <strain evidence="14 15">CPCC 201354</strain>
    </source>
</reference>
<accession>A0A1G7W0P3</accession>
<dbReference type="PROSITE" id="PS51892">
    <property type="entry name" value="SUBTILASE"/>
    <property type="match status" value="1"/>
</dbReference>
<dbReference type="InterPro" id="IPR050131">
    <property type="entry name" value="Peptidase_S8_subtilisin-like"/>
</dbReference>
<dbReference type="Gene3D" id="3.40.50.200">
    <property type="entry name" value="Peptidase S8/S53 domain"/>
    <property type="match status" value="1"/>
</dbReference>
<dbReference type="InterPro" id="IPR013784">
    <property type="entry name" value="Carb-bd-like_fold"/>
</dbReference>